<feature type="binding site" evidence="8">
    <location>
        <position position="150"/>
    </location>
    <ligand>
        <name>substrate</name>
    </ligand>
</feature>
<dbReference type="EMBL" id="BHYL01000027">
    <property type="protein sequence ID" value="GCD18748.1"/>
    <property type="molecule type" value="Genomic_DNA"/>
</dbReference>
<keyword evidence="9" id="KW-0479">Metal-binding</keyword>
<feature type="domain" description="Beta-galactosidase C-terminal" evidence="12">
    <location>
        <begin position="610"/>
        <end position="665"/>
    </location>
</feature>
<dbReference type="Proteomes" id="UP000288246">
    <property type="component" value="Unassembled WGS sequence"/>
</dbReference>
<evidence type="ECO:0000259" key="12">
    <source>
        <dbReference type="Pfam" id="PF08533"/>
    </source>
</evidence>
<feature type="binding site" evidence="9">
    <location>
        <position position="161"/>
    </location>
    <ligand>
        <name>Zn(2+)</name>
        <dbReference type="ChEBI" id="CHEBI:29105"/>
    </ligand>
</feature>
<gene>
    <name evidence="13" type="ORF">CTKZ_03100</name>
</gene>
<evidence type="ECO:0000259" key="11">
    <source>
        <dbReference type="Pfam" id="PF08532"/>
    </source>
</evidence>
<sequence>MSARWPTEGIAFGGDYNPEQWPEEVWQEDVALMREAGVNLVSVGIFSWGELEPEEGVYRFEWLDRVLDLLHENGIGVDLATPSAAPPVWLHLKHPEMLPVDADGLRYTQGSRESWCPSSPVLREHALRIARVLAERYGQHPAVRMWHVSNELACHNGRCWCDVSAAAFRDWLRTRYSDDVDALNLAWGTAFWGQRYASFDQVLPPRRTTTIPNPGQRLDFERFSSDAFVDHLAAEAAVLREVTPHLPVTTNYMVMGEFHQLDYAATTPLVDLVSNDHYLWAADPDGWAELAFSADRVRGLAGGEPWLVMEHSTSAVNWQPRNLAKGPGQLLRNSLQHVARGADGALFFQWRQSRAGAEKYHSGMVPHAGRDSALFRDVVDLGATLGRLAEVRGSVVERARVALLWDTQAWWAAELEAHPTVDVRYLDQARRLHRALLDAGVAVDVLPATAPLDGYEVVLVPTLYLAPDGLSDRLEAVAARGGQVVVTYFSGMVDEHDRVLLGGYPGAFRDLLGVRGEELAPLPDGGRVTLDDGSVGEVWSERMTVPDAEVVASFADGPSAGFPAVTRRDVGDGAAWYVATRLDPASTSALLGTVLAAAGVDPLVPDVPAGVEVVRRVGDGAAWLFAINHTDDDARIDASGTDLVAGGVHDGGATVPAHGVLVLRQDR</sequence>
<dbReference type="InterPro" id="IPR013529">
    <property type="entry name" value="Glyco_hydro_42_N"/>
</dbReference>
<dbReference type="GO" id="GO:0006012">
    <property type="term" value="P:galactose metabolic process"/>
    <property type="evidence" value="ECO:0007669"/>
    <property type="project" value="InterPro"/>
</dbReference>
<dbReference type="OrthoDB" id="9800974at2"/>
<feature type="domain" description="Glycoside hydrolase family 42 N-terminal" evidence="10">
    <location>
        <begin position="15"/>
        <end position="386"/>
    </location>
</feature>
<feature type="active site" description="Proton donor" evidence="7">
    <location>
        <position position="151"/>
    </location>
</feature>
<dbReference type="RefSeq" id="WP_124341325.1">
    <property type="nucleotide sequence ID" value="NZ_BHYL01000027.1"/>
</dbReference>
<evidence type="ECO:0000256" key="5">
    <source>
        <dbReference type="ARBA" id="ARBA00023295"/>
    </source>
</evidence>
<evidence type="ECO:0000256" key="4">
    <source>
        <dbReference type="ARBA" id="ARBA00022801"/>
    </source>
</evidence>
<evidence type="ECO:0000256" key="9">
    <source>
        <dbReference type="PIRSR" id="PIRSR001084-3"/>
    </source>
</evidence>
<feature type="binding site" evidence="8">
    <location>
        <position position="318"/>
    </location>
    <ligand>
        <name>substrate</name>
    </ligand>
</feature>
<comment type="catalytic activity">
    <reaction evidence="1 6">
        <text>Hydrolysis of terminal non-reducing beta-D-galactose residues in beta-D-galactosides.</text>
        <dbReference type="EC" id="3.2.1.23"/>
    </reaction>
</comment>
<dbReference type="InterPro" id="IPR013780">
    <property type="entry name" value="Glyco_hydro_b"/>
</dbReference>
<dbReference type="Gene3D" id="3.20.20.80">
    <property type="entry name" value="Glycosidases"/>
    <property type="match status" value="1"/>
</dbReference>
<feature type="binding site" evidence="9">
    <location>
        <position position="159"/>
    </location>
    <ligand>
        <name>Zn(2+)</name>
        <dbReference type="ChEBI" id="CHEBI:29105"/>
    </ligand>
</feature>
<dbReference type="AlphaFoldDB" id="A0A401UVR1"/>
<dbReference type="InterPro" id="IPR013739">
    <property type="entry name" value="Beta_galactosidase_C"/>
</dbReference>
<evidence type="ECO:0000313" key="13">
    <source>
        <dbReference type="EMBL" id="GCD18748.1"/>
    </source>
</evidence>
<dbReference type="InterPro" id="IPR029062">
    <property type="entry name" value="Class_I_gatase-like"/>
</dbReference>
<dbReference type="GO" id="GO:0004565">
    <property type="term" value="F:beta-galactosidase activity"/>
    <property type="evidence" value="ECO:0007669"/>
    <property type="project" value="UniProtKB-EC"/>
</dbReference>
<evidence type="ECO:0000256" key="7">
    <source>
        <dbReference type="PIRSR" id="PIRSR001084-1"/>
    </source>
</evidence>
<evidence type="ECO:0000256" key="6">
    <source>
        <dbReference type="PIRNR" id="PIRNR001084"/>
    </source>
</evidence>
<dbReference type="SUPFAM" id="SSF52317">
    <property type="entry name" value="Class I glutamine amidotransferase-like"/>
    <property type="match status" value="1"/>
</dbReference>
<dbReference type="PANTHER" id="PTHR36447:SF1">
    <property type="entry name" value="BETA-GALACTOSIDASE GANA"/>
    <property type="match status" value="1"/>
</dbReference>
<evidence type="ECO:0000256" key="2">
    <source>
        <dbReference type="ARBA" id="ARBA00005940"/>
    </source>
</evidence>
<feature type="active site" description="Nucleophile" evidence="7">
    <location>
        <position position="310"/>
    </location>
</feature>
<dbReference type="Gene3D" id="3.40.50.880">
    <property type="match status" value="1"/>
</dbReference>
<evidence type="ECO:0000313" key="14">
    <source>
        <dbReference type="Proteomes" id="UP000288246"/>
    </source>
</evidence>
<dbReference type="InterPro" id="IPR003476">
    <property type="entry name" value="Glyco_hydro_42"/>
</dbReference>
<dbReference type="Pfam" id="PF08532">
    <property type="entry name" value="Glyco_hydro_42M"/>
    <property type="match status" value="1"/>
</dbReference>
<name>A0A401UVR1_9CELL</name>
<dbReference type="PANTHER" id="PTHR36447">
    <property type="entry name" value="BETA-GALACTOSIDASE GANA"/>
    <property type="match status" value="1"/>
</dbReference>
<keyword evidence="9" id="KW-0862">Zinc</keyword>
<feature type="binding site" evidence="9">
    <location>
        <position position="116"/>
    </location>
    <ligand>
        <name>Zn(2+)</name>
        <dbReference type="ChEBI" id="CHEBI:29105"/>
    </ligand>
</feature>
<reference evidence="13 14" key="1">
    <citation type="submission" date="2018-11" db="EMBL/GenBank/DDBJ databases">
        <title>Draft genome sequence of Cellulomonas takizawaensis strain TKZ-21.</title>
        <authorList>
            <person name="Yamamura H."/>
            <person name="Hayashi T."/>
            <person name="Hamada M."/>
            <person name="Serisawa Y."/>
            <person name="Matsuyama K."/>
            <person name="Nakagawa Y."/>
            <person name="Otoguro M."/>
            <person name="Yanagida F."/>
            <person name="Hayakawa M."/>
        </authorList>
    </citation>
    <scope>NUCLEOTIDE SEQUENCE [LARGE SCALE GENOMIC DNA]</scope>
    <source>
        <strain evidence="13 14">TKZ-21</strain>
    </source>
</reference>
<feature type="domain" description="Beta-galactosidase trimerisation" evidence="11">
    <location>
        <begin position="399"/>
        <end position="600"/>
    </location>
</feature>
<dbReference type="SUPFAM" id="SSF51445">
    <property type="entry name" value="(Trans)glycosidases"/>
    <property type="match status" value="1"/>
</dbReference>
<keyword evidence="4 6" id="KW-0378">Hydrolase</keyword>
<protein>
    <recommendedName>
        <fullName evidence="3 6">Beta-galactosidase</fullName>
        <shortName evidence="6">Beta-gal</shortName>
        <ecNumber evidence="3 6">3.2.1.23</ecNumber>
    </recommendedName>
</protein>
<proteinExistence type="inferred from homology"/>
<feature type="binding site" evidence="8">
    <location>
        <position position="112"/>
    </location>
    <ligand>
        <name>substrate</name>
    </ligand>
</feature>
<evidence type="ECO:0000259" key="10">
    <source>
        <dbReference type="Pfam" id="PF02449"/>
    </source>
</evidence>
<comment type="caution">
    <text evidence="13">The sequence shown here is derived from an EMBL/GenBank/DDBJ whole genome shotgun (WGS) entry which is preliminary data.</text>
</comment>
<dbReference type="GO" id="GO:0046872">
    <property type="term" value="F:metal ion binding"/>
    <property type="evidence" value="ECO:0007669"/>
    <property type="project" value="UniProtKB-KW"/>
</dbReference>
<dbReference type="Pfam" id="PF08533">
    <property type="entry name" value="Glyco_hydro_42C"/>
    <property type="match status" value="1"/>
</dbReference>
<evidence type="ECO:0000256" key="3">
    <source>
        <dbReference type="ARBA" id="ARBA00012756"/>
    </source>
</evidence>
<dbReference type="EC" id="3.2.1.23" evidence="3 6"/>
<keyword evidence="14" id="KW-1185">Reference proteome</keyword>
<dbReference type="Gene3D" id="2.60.40.1180">
    <property type="entry name" value="Golgi alpha-mannosidase II"/>
    <property type="match status" value="1"/>
</dbReference>
<organism evidence="13 14">
    <name type="scientific">Cellulomonas algicola</name>
    <dbReference type="NCBI Taxonomy" id="2071633"/>
    <lineage>
        <taxon>Bacteria</taxon>
        <taxon>Bacillati</taxon>
        <taxon>Actinomycetota</taxon>
        <taxon>Actinomycetes</taxon>
        <taxon>Micrococcales</taxon>
        <taxon>Cellulomonadaceae</taxon>
        <taxon>Cellulomonas</taxon>
    </lineage>
</organism>
<keyword evidence="5 6" id="KW-0326">Glycosidase</keyword>
<evidence type="ECO:0000256" key="1">
    <source>
        <dbReference type="ARBA" id="ARBA00001412"/>
    </source>
</evidence>
<dbReference type="Pfam" id="PF02449">
    <property type="entry name" value="Glyco_hydro_42"/>
    <property type="match status" value="1"/>
</dbReference>
<dbReference type="InterPro" id="IPR013738">
    <property type="entry name" value="Beta_galactosidase_Trimer"/>
</dbReference>
<comment type="similarity">
    <text evidence="2 6">Belongs to the glycosyl hydrolase 42 family.</text>
</comment>
<dbReference type="InterPro" id="IPR017853">
    <property type="entry name" value="GH"/>
</dbReference>
<dbReference type="GO" id="GO:0009341">
    <property type="term" value="C:beta-galactosidase complex"/>
    <property type="evidence" value="ECO:0007669"/>
    <property type="project" value="InterPro"/>
</dbReference>
<dbReference type="CDD" id="cd03143">
    <property type="entry name" value="A4_beta-galactosidase_middle_domain"/>
    <property type="match status" value="1"/>
</dbReference>
<dbReference type="PIRSF" id="PIRSF001084">
    <property type="entry name" value="B-galactosidase"/>
    <property type="match status" value="1"/>
</dbReference>
<accession>A0A401UVR1</accession>
<evidence type="ECO:0000256" key="8">
    <source>
        <dbReference type="PIRSR" id="PIRSR001084-2"/>
    </source>
</evidence>